<accession>A0A6J4L9U8</accession>
<feature type="region of interest" description="Disordered" evidence="1">
    <location>
        <begin position="254"/>
        <end position="277"/>
    </location>
</feature>
<organism evidence="3">
    <name type="scientific">uncultured Nocardioidaceae bacterium</name>
    <dbReference type="NCBI Taxonomy" id="253824"/>
    <lineage>
        <taxon>Bacteria</taxon>
        <taxon>Bacillati</taxon>
        <taxon>Actinomycetota</taxon>
        <taxon>Actinomycetes</taxon>
        <taxon>Propionibacteriales</taxon>
        <taxon>Nocardioidaceae</taxon>
        <taxon>environmental samples</taxon>
    </lineage>
</organism>
<keyword evidence="2" id="KW-1133">Transmembrane helix</keyword>
<name>A0A6J4L9U8_9ACTN</name>
<evidence type="ECO:0000256" key="1">
    <source>
        <dbReference type="SAM" id="MobiDB-lite"/>
    </source>
</evidence>
<feature type="compositionally biased region" description="Low complexity" evidence="1">
    <location>
        <begin position="10"/>
        <end position="24"/>
    </location>
</feature>
<feature type="transmembrane region" description="Helical" evidence="2">
    <location>
        <begin position="101"/>
        <end position="121"/>
    </location>
</feature>
<evidence type="ECO:0000256" key="2">
    <source>
        <dbReference type="SAM" id="Phobius"/>
    </source>
</evidence>
<feature type="region of interest" description="Disordered" evidence="1">
    <location>
        <begin position="1"/>
        <end position="58"/>
    </location>
</feature>
<keyword evidence="2 3" id="KW-0812">Transmembrane</keyword>
<dbReference type="EMBL" id="CADCUF010000079">
    <property type="protein sequence ID" value="CAA9326077.1"/>
    <property type="molecule type" value="Genomic_DNA"/>
</dbReference>
<keyword evidence="2" id="KW-0472">Membrane</keyword>
<dbReference type="Pfam" id="PF13829">
    <property type="entry name" value="DUF4191"/>
    <property type="match status" value="1"/>
</dbReference>
<dbReference type="InterPro" id="IPR025445">
    <property type="entry name" value="DUF4191"/>
</dbReference>
<sequence length="277" mass="29870">MARTGSTRLGSTAPKAGAPAGSPKRNGSTEPVGATGRTGATRFRRRTKSPKPAGGGRMAQLRQAYRLTKESDPRIGWILLATFLFTVAVAYALLFLIPPDWVAVDVPLALMIGLLVTLIVFTRRATAAQYKQIEGKPGAALAALSVLKRNWHTDQAIAFTRSQDVVHRVVGPPGIVLVAEGNPTRLKQLLTQERIKHTRVAAEAPLHEIVVGRGEGQVPLPKLSRTVSKMKRQVKPAQITDIRARLKALDATRSSVPLPKGPVPTSMKGMRGNLRGR</sequence>
<reference evidence="3" key="1">
    <citation type="submission" date="2020-02" db="EMBL/GenBank/DDBJ databases">
        <authorList>
            <person name="Meier V. D."/>
        </authorList>
    </citation>
    <scope>NUCLEOTIDE SEQUENCE</scope>
    <source>
        <strain evidence="3">AVDCRST_MAG24</strain>
    </source>
</reference>
<dbReference type="AlphaFoldDB" id="A0A6J4L9U8"/>
<proteinExistence type="predicted"/>
<protein>
    <submittedName>
        <fullName evidence="3">Transmembrane protein MT2276, clustered with lipoate protein</fullName>
    </submittedName>
</protein>
<evidence type="ECO:0000313" key="3">
    <source>
        <dbReference type="EMBL" id="CAA9326077.1"/>
    </source>
</evidence>
<gene>
    <name evidence="3" type="ORF">AVDCRST_MAG24-580</name>
</gene>
<feature type="transmembrane region" description="Helical" evidence="2">
    <location>
        <begin position="75"/>
        <end position="95"/>
    </location>
</feature>